<sequence length="296" mass="34638">MRPAIIASIHLLLLLVLLARASNAVPYANFAVTTCQPPMWTDSPTTIRLTTEFVRYDVNVEETSVYDKPFHAFLVQFNELSHKGWGLHVLRARVSGTNVLYTGVWRRTQIPEETVFGLEWPAFWAQFTKLWWEGWRLEILTQYVLNDKVYFSAVWRKPMISVDEVRVFGWKFNNFKAKYDAIRPQNWRLHILDTYVVNDEVFYSAVWRRSDATEIQVYSVNLETYTAKYTALWPLGYQLHIINQNIVKGVSLYTAVWRHTGGGASRVDGENWINFKIVYTNLWCSGWRINQLAVEN</sequence>
<dbReference type="Proteomes" id="UP000274822">
    <property type="component" value="Unassembled WGS sequence"/>
</dbReference>
<gene>
    <name evidence="2" type="ORF">BC938DRAFT_482536</name>
</gene>
<evidence type="ECO:0000313" key="2">
    <source>
        <dbReference type="EMBL" id="RUS27947.1"/>
    </source>
</evidence>
<organism evidence="2 3">
    <name type="scientific">Jimgerdemannia flammicorona</name>
    <dbReference type="NCBI Taxonomy" id="994334"/>
    <lineage>
        <taxon>Eukaryota</taxon>
        <taxon>Fungi</taxon>
        <taxon>Fungi incertae sedis</taxon>
        <taxon>Mucoromycota</taxon>
        <taxon>Mucoromycotina</taxon>
        <taxon>Endogonomycetes</taxon>
        <taxon>Endogonales</taxon>
        <taxon>Endogonaceae</taxon>
        <taxon>Jimgerdemannia</taxon>
    </lineage>
</organism>
<keyword evidence="1" id="KW-0732">Signal</keyword>
<name>A0A433QDW2_9FUNG</name>
<protein>
    <submittedName>
        <fullName evidence="2">Uncharacterized protein</fullName>
    </submittedName>
</protein>
<proteinExistence type="predicted"/>
<dbReference type="Pfam" id="PF17660">
    <property type="entry name" value="BTRD1"/>
    <property type="match status" value="3"/>
</dbReference>
<evidence type="ECO:0000313" key="3">
    <source>
        <dbReference type="Proteomes" id="UP000274822"/>
    </source>
</evidence>
<reference evidence="2 3" key="1">
    <citation type="journal article" date="2018" name="New Phytol.">
        <title>Phylogenomics of Endogonaceae and evolution of mycorrhizas within Mucoromycota.</title>
        <authorList>
            <person name="Chang Y."/>
            <person name="Desiro A."/>
            <person name="Na H."/>
            <person name="Sandor L."/>
            <person name="Lipzen A."/>
            <person name="Clum A."/>
            <person name="Barry K."/>
            <person name="Grigoriev I.V."/>
            <person name="Martin F.M."/>
            <person name="Stajich J.E."/>
            <person name="Smith M.E."/>
            <person name="Bonito G."/>
            <person name="Spatafora J.W."/>
        </authorList>
    </citation>
    <scope>NUCLEOTIDE SEQUENCE [LARGE SCALE GENOMIC DNA]</scope>
    <source>
        <strain evidence="2 3">AD002</strain>
    </source>
</reference>
<accession>A0A433QDW2</accession>
<feature type="chain" id="PRO_5019056107" evidence="1">
    <location>
        <begin position="25"/>
        <end position="296"/>
    </location>
</feature>
<keyword evidence="3" id="KW-1185">Reference proteome</keyword>
<dbReference type="EMBL" id="RBNJ01007456">
    <property type="protein sequence ID" value="RUS27947.1"/>
    <property type="molecule type" value="Genomic_DNA"/>
</dbReference>
<dbReference type="InterPro" id="IPR049511">
    <property type="entry name" value="PGH-like_rpt"/>
</dbReference>
<comment type="caution">
    <text evidence="2">The sequence shown here is derived from an EMBL/GenBank/DDBJ whole genome shotgun (WGS) entry which is preliminary data.</text>
</comment>
<feature type="signal peptide" evidence="1">
    <location>
        <begin position="1"/>
        <end position="24"/>
    </location>
</feature>
<dbReference type="AlphaFoldDB" id="A0A433QDW2"/>
<evidence type="ECO:0000256" key="1">
    <source>
        <dbReference type="SAM" id="SignalP"/>
    </source>
</evidence>